<evidence type="ECO:0000256" key="1">
    <source>
        <dbReference type="ARBA" id="ARBA00011344"/>
    </source>
</evidence>
<dbReference type="NCBIfam" id="TIGR02937">
    <property type="entry name" value="sigma70-ECF"/>
    <property type="match status" value="1"/>
</dbReference>
<dbReference type="InterPro" id="IPR032710">
    <property type="entry name" value="NTF2-like_dom_sf"/>
</dbReference>
<feature type="region of interest" description="Disordered" evidence="2">
    <location>
        <begin position="80"/>
        <end position="108"/>
    </location>
</feature>
<dbReference type="Pfam" id="PF08281">
    <property type="entry name" value="Sigma70_r4_2"/>
    <property type="match status" value="1"/>
</dbReference>
<feature type="domain" description="RNA polymerase sigma-70 region 2" evidence="3">
    <location>
        <begin position="17"/>
        <end position="81"/>
    </location>
</feature>
<dbReference type="InterPro" id="IPR007627">
    <property type="entry name" value="RNA_pol_sigma70_r2"/>
</dbReference>
<organism evidence="5 6">
    <name type="scientific">Thermobacillus xylanilyticus</name>
    <dbReference type="NCBI Taxonomy" id="76633"/>
    <lineage>
        <taxon>Bacteria</taxon>
        <taxon>Bacillati</taxon>
        <taxon>Bacillota</taxon>
        <taxon>Bacilli</taxon>
        <taxon>Bacillales</taxon>
        <taxon>Paenibacillaceae</taxon>
        <taxon>Thermobacillus</taxon>
    </lineage>
</organism>
<dbReference type="SUPFAM" id="SSF88659">
    <property type="entry name" value="Sigma3 and sigma4 domains of RNA polymerase sigma factors"/>
    <property type="match status" value="1"/>
</dbReference>
<dbReference type="InterPro" id="IPR014284">
    <property type="entry name" value="RNA_pol_sigma-70_dom"/>
</dbReference>
<accession>A0ABM8V0U6</accession>
<dbReference type="Gene3D" id="1.10.10.10">
    <property type="entry name" value="Winged helix-like DNA-binding domain superfamily/Winged helix DNA-binding domain"/>
    <property type="match status" value="1"/>
</dbReference>
<reference evidence="5 6" key="1">
    <citation type="submission" date="2021-04" db="EMBL/GenBank/DDBJ databases">
        <authorList>
            <person name="Rakotoarivonina H."/>
        </authorList>
    </citation>
    <scope>NUCLEOTIDE SEQUENCE [LARGE SCALE GENOMIC DNA]</scope>
    <source>
        <strain evidence="5 6">XE</strain>
    </source>
</reference>
<evidence type="ECO:0000259" key="3">
    <source>
        <dbReference type="Pfam" id="PF04542"/>
    </source>
</evidence>
<evidence type="ECO:0000313" key="5">
    <source>
        <dbReference type="EMBL" id="CAG5079907.1"/>
    </source>
</evidence>
<comment type="subunit">
    <text evidence="1">Interacts transiently with the RNA polymerase catalytic core formed by RpoA, RpoB, RpoC and RpoZ (2 alpha, 1 beta, 1 beta' and 1 omega subunit) to form the RNA polymerase holoenzyme that can initiate transcription.</text>
</comment>
<sequence length="312" mass="33644">MREGMYMIAQERLAEQFEAHRQHLLHAAYRMLGSLSEAEDAVQEGWLRLCRADTEAIENLGGWLTRVVSRVCLDMLRSRKSRREEPLDTHPAGTYPLTEDGGGPDPEREALMAESVGVALLVVLDRLKPAERVTFVLHDIFGMPFAEIAQVAGKSEAAVRQLASRARRRVTGTTPRDSADLAGMRRLIDAFIAAARAGDFDALIAMLDPDVALRDDSGGSSAAGGARITRGAEALARRVCGRALAAQTAVVDGVIGAVAAPLGRLAYALKFDIRGGKIAAVERIADPARLAALDLHVPFVQAPSRYSAISRR</sequence>
<protein>
    <submittedName>
        <fullName evidence="5">RNA polymerase sigma-70 factor, ECF subfamily</fullName>
    </submittedName>
</protein>
<comment type="caution">
    <text evidence="5">The sequence shown here is derived from an EMBL/GenBank/DDBJ whole genome shotgun (WGS) entry which is preliminary data.</text>
</comment>
<dbReference type="Gene3D" id="1.10.1740.10">
    <property type="match status" value="1"/>
</dbReference>
<dbReference type="InterPro" id="IPR052704">
    <property type="entry name" value="ECF_Sigma-70_Domain"/>
</dbReference>
<dbReference type="InterPro" id="IPR013325">
    <property type="entry name" value="RNA_pol_sigma_r2"/>
</dbReference>
<feature type="domain" description="RNA polymerase sigma factor 70 region 4 type 2" evidence="4">
    <location>
        <begin position="119"/>
        <end position="169"/>
    </location>
</feature>
<dbReference type="SUPFAM" id="SSF88946">
    <property type="entry name" value="Sigma2 domain of RNA polymerase sigma factors"/>
    <property type="match status" value="1"/>
</dbReference>
<evidence type="ECO:0000313" key="6">
    <source>
        <dbReference type="Proteomes" id="UP000681526"/>
    </source>
</evidence>
<dbReference type="InterPro" id="IPR013324">
    <property type="entry name" value="RNA_pol_sigma_r3/r4-like"/>
</dbReference>
<proteinExistence type="predicted"/>
<dbReference type="Pfam" id="PF04542">
    <property type="entry name" value="Sigma70_r2"/>
    <property type="match status" value="1"/>
</dbReference>
<evidence type="ECO:0000256" key="2">
    <source>
        <dbReference type="SAM" id="MobiDB-lite"/>
    </source>
</evidence>
<dbReference type="PANTHER" id="PTHR30173:SF43">
    <property type="entry name" value="ECF RNA POLYMERASE SIGMA FACTOR SIGI-RELATED"/>
    <property type="match status" value="1"/>
</dbReference>
<dbReference type="PANTHER" id="PTHR30173">
    <property type="entry name" value="SIGMA 19 FACTOR"/>
    <property type="match status" value="1"/>
</dbReference>
<gene>
    <name evidence="5" type="primary">txxe 265-rpoE</name>
    <name evidence="5" type="ORF">TXXE_03520</name>
</gene>
<dbReference type="Proteomes" id="UP000681526">
    <property type="component" value="Unassembled WGS sequence"/>
</dbReference>
<dbReference type="EMBL" id="CAJRAY010000018">
    <property type="protein sequence ID" value="CAG5079907.1"/>
    <property type="molecule type" value="Genomic_DNA"/>
</dbReference>
<dbReference type="Gene3D" id="3.10.450.50">
    <property type="match status" value="1"/>
</dbReference>
<dbReference type="SUPFAM" id="SSF54427">
    <property type="entry name" value="NTF2-like"/>
    <property type="match status" value="1"/>
</dbReference>
<dbReference type="InterPro" id="IPR013249">
    <property type="entry name" value="RNA_pol_sigma70_r4_t2"/>
</dbReference>
<keyword evidence="6" id="KW-1185">Reference proteome</keyword>
<evidence type="ECO:0000259" key="4">
    <source>
        <dbReference type="Pfam" id="PF08281"/>
    </source>
</evidence>
<name>A0ABM8V0U6_THEXY</name>
<dbReference type="InterPro" id="IPR036388">
    <property type="entry name" value="WH-like_DNA-bd_sf"/>
</dbReference>